<dbReference type="SUPFAM" id="SSF52317">
    <property type="entry name" value="Class I glutamine amidotransferase-like"/>
    <property type="match status" value="1"/>
</dbReference>
<keyword evidence="1" id="KW-0315">Glutamine amidotransferase</keyword>
<dbReference type="PANTHER" id="PTHR11236">
    <property type="entry name" value="AMINOBENZOATE/ANTHRANILATE SYNTHASE"/>
    <property type="match status" value="1"/>
</dbReference>
<gene>
    <name evidence="5" type="ORF">JK361_04790</name>
</gene>
<evidence type="ECO:0000313" key="6">
    <source>
        <dbReference type="Proteomes" id="UP000621386"/>
    </source>
</evidence>
<dbReference type="NCBIfam" id="NF010081">
    <property type="entry name" value="PRK13566.1"/>
    <property type="match status" value="1"/>
</dbReference>
<feature type="domain" description="Glutamine amidotransferase" evidence="3">
    <location>
        <begin position="540"/>
        <end position="716"/>
    </location>
</feature>
<dbReference type="EC" id="4.1.3.27" evidence="5"/>
<dbReference type="PRINTS" id="PR00096">
    <property type="entry name" value="GATASE"/>
</dbReference>
<dbReference type="SUPFAM" id="SSF56322">
    <property type="entry name" value="ADC synthase"/>
    <property type="match status" value="1"/>
</dbReference>
<dbReference type="PROSITE" id="PS51273">
    <property type="entry name" value="GATASE_TYPE_1"/>
    <property type="match status" value="1"/>
</dbReference>
<dbReference type="InterPro" id="IPR010112">
    <property type="entry name" value="TrpE-G_bact"/>
</dbReference>
<dbReference type="NCBIfam" id="TIGR01815">
    <property type="entry name" value="TrpE-clade3"/>
    <property type="match status" value="1"/>
</dbReference>
<accession>A0ABS1NVR9</accession>
<organism evidence="5 6">
    <name type="scientific">Streptomyces musisoli</name>
    <dbReference type="NCBI Taxonomy" id="2802280"/>
    <lineage>
        <taxon>Bacteria</taxon>
        <taxon>Bacillati</taxon>
        <taxon>Actinomycetota</taxon>
        <taxon>Actinomycetes</taxon>
        <taxon>Kitasatosporales</taxon>
        <taxon>Streptomycetaceae</taxon>
        <taxon>Streptomyces</taxon>
    </lineage>
</organism>
<dbReference type="RefSeq" id="WP_201814387.1">
    <property type="nucleotide sequence ID" value="NZ_JAERRH010000002.1"/>
</dbReference>
<dbReference type="InterPro" id="IPR005801">
    <property type="entry name" value="ADC_synthase"/>
</dbReference>
<dbReference type="InterPro" id="IPR019999">
    <property type="entry name" value="Anth_synth_I-like"/>
</dbReference>
<evidence type="ECO:0000256" key="1">
    <source>
        <dbReference type="ARBA" id="ARBA00022962"/>
    </source>
</evidence>
<comment type="caution">
    <text evidence="5">The sequence shown here is derived from an EMBL/GenBank/DDBJ whole genome shotgun (WGS) entry which is preliminary data.</text>
</comment>
<evidence type="ECO:0000259" key="4">
    <source>
        <dbReference type="Pfam" id="PF00425"/>
    </source>
</evidence>
<evidence type="ECO:0000259" key="3">
    <source>
        <dbReference type="Pfam" id="PF00117"/>
    </source>
</evidence>
<dbReference type="Gene3D" id="3.40.50.880">
    <property type="match status" value="1"/>
</dbReference>
<feature type="region of interest" description="Disordered" evidence="2">
    <location>
        <begin position="217"/>
        <end position="236"/>
    </location>
</feature>
<feature type="domain" description="Chorismate-utilising enzyme C-terminal" evidence="4">
    <location>
        <begin position="244"/>
        <end position="506"/>
    </location>
</feature>
<dbReference type="CDD" id="cd01743">
    <property type="entry name" value="GATase1_Anthranilate_Synthase"/>
    <property type="match status" value="1"/>
</dbReference>
<dbReference type="InterPro" id="IPR017926">
    <property type="entry name" value="GATASE"/>
</dbReference>
<dbReference type="PRINTS" id="PR00097">
    <property type="entry name" value="ANTSNTHASEII"/>
</dbReference>
<dbReference type="Gene3D" id="3.60.120.10">
    <property type="entry name" value="Anthranilate synthase"/>
    <property type="match status" value="1"/>
</dbReference>
<protein>
    <submittedName>
        <fullName evidence="5">Anthranilate synthase component I</fullName>
        <ecNumber evidence="5">4.1.3.27</ecNumber>
    </submittedName>
</protein>
<dbReference type="GO" id="GO:0004049">
    <property type="term" value="F:anthranilate synthase activity"/>
    <property type="evidence" value="ECO:0007669"/>
    <property type="project" value="UniProtKB-EC"/>
</dbReference>
<dbReference type="InterPro" id="IPR006221">
    <property type="entry name" value="TrpG/PapA_dom"/>
</dbReference>
<dbReference type="Pfam" id="PF00117">
    <property type="entry name" value="GATase"/>
    <property type="match status" value="1"/>
</dbReference>
<dbReference type="EMBL" id="JAERRH010000002">
    <property type="protein sequence ID" value="MBL1103927.1"/>
    <property type="molecule type" value="Genomic_DNA"/>
</dbReference>
<reference evidence="5 6" key="1">
    <citation type="submission" date="2021-01" db="EMBL/GenBank/DDBJ databases">
        <title>WGS of actinomycetes isolated from Thailand.</title>
        <authorList>
            <person name="Thawai C."/>
        </authorList>
    </citation>
    <scope>NUCLEOTIDE SEQUENCE [LARGE SCALE GENOMIC DNA]</scope>
    <source>
        <strain evidence="5 6">CH5-8</strain>
    </source>
</reference>
<dbReference type="InterPro" id="IPR029062">
    <property type="entry name" value="Class_I_gatase-like"/>
</dbReference>
<dbReference type="Pfam" id="PF00425">
    <property type="entry name" value="Chorismate_bind"/>
    <property type="match status" value="1"/>
</dbReference>
<dbReference type="InterPro" id="IPR015890">
    <property type="entry name" value="Chorismate_C"/>
</dbReference>
<evidence type="ECO:0000256" key="2">
    <source>
        <dbReference type="SAM" id="MobiDB-lite"/>
    </source>
</evidence>
<sequence>MSLTDAVGTSWPDRRTARWTTPAGVSVHRSVRPAGPARLARARLENRLDQRRGMLRYCGDDLVIGYADPPVEVSVRGDRVAVRALNSRGRVLLPALRAALEPALTEWSADAGQVVGRAPGPGGVFAEEDRTAHAGVFQAVRALLAAMAGSDDQLLGLYGAFGYDLLFQVEPVELHQVRDPDDRDLVLHLPDEIYELDLRRDEALRYVYEFSAQGASTEGLERTTEGAPFVPGSPGRLRDHAPGEYAEVVVRAKELFRSGDLFEVVPGQMFRRACAEPPSVLFRRLRETSPAPHSLLANLGEGEYLIGASPEMFVRVRREGDPAGLGDRLVVESAPISGTVRRGRDALEDAERVRELLGSVKQESELTMCTDVDRNDKARVCVPGSVQVTARRRIEKYATLIHTVDRVRGVLASGRDALDGFLAHLWAVTVTGAPKLAAVEFIEWAERSPRRWYAGAVGCLAFDGTLDTVLTLRTIQVRDGVATVRAGATLLYDSSPQAEEAETELKARALLDVLTVPLPHSGPGPLAVGPDRPGEGLRILMVDHRDSFAHCLADYLRQTGASVTTYRSPGHLPVLARERPDLLVLSPGPGRPADFGLSATLAEAERLDLPVFGVCLGLQGLVEYFGGTLGVLDRPVHGKPSRVRVTAGDSRLLAGLPREFTVGRYHSLYASAAQMPAELRVTAETCDGVVMAVEHRERPLAAVQFHPESIMSAGGRSGHLVVAGAVTSLIRGRTAASVTGPRS</sequence>
<name>A0ABS1NVR9_9ACTN</name>
<proteinExistence type="predicted"/>
<keyword evidence="6" id="KW-1185">Reference proteome</keyword>
<dbReference type="Proteomes" id="UP000621386">
    <property type="component" value="Unassembled WGS sequence"/>
</dbReference>
<evidence type="ECO:0000313" key="5">
    <source>
        <dbReference type="EMBL" id="MBL1103927.1"/>
    </source>
</evidence>
<dbReference type="PANTHER" id="PTHR11236:SF9">
    <property type="entry name" value="ANTHRANILATE SYNTHASE COMPONENT 1"/>
    <property type="match status" value="1"/>
</dbReference>
<keyword evidence="5" id="KW-0456">Lyase</keyword>